<gene>
    <name evidence="8" type="ORF">EV210_10592</name>
</gene>
<dbReference type="InterPro" id="IPR001958">
    <property type="entry name" value="Tet-R_TetA/multi-R_MdtG-like"/>
</dbReference>
<dbReference type="RefSeq" id="WP_243650483.1">
    <property type="nucleotide sequence ID" value="NZ_SLUI01000005.1"/>
</dbReference>
<dbReference type="GO" id="GO:0022857">
    <property type="term" value="F:transmembrane transporter activity"/>
    <property type="evidence" value="ECO:0007669"/>
    <property type="project" value="InterPro"/>
</dbReference>
<dbReference type="Pfam" id="PF07690">
    <property type="entry name" value="MFS_1"/>
    <property type="match status" value="2"/>
</dbReference>
<feature type="transmembrane region" description="Helical" evidence="6">
    <location>
        <begin position="103"/>
        <end position="122"/>
    </location>
</feature>
<evidence type="ECO:0000313" key="9">
    <source>
        <dbReference type="Proteomes" id="UP000295063"/>
    </source>
</evidence>
<dbReference type="Gene3D" id="1.20.1250.20">
    <property type="entry name" value="MFS general substrate transporter like domains"/>
    <property type="match status" value="1"/>
</dbReference>
<feature type="transmembrane region" description="Helical" evidence="6">
    <location>
        <begin position="210"/>
        <end position="232"/>
    </location>
</feature>
<feature type="transmembrane region" description="Helical" evidence="6">
    <location>
        <begin position="312"/>
        <end position="334"/>
    </location>
</feature>
<dbReference type="InterPro" id="IPR020846">
    <property type="entry name" value="MFS_dom"/>
</dbReference>
<dbReference type="InterPro" id="IPR011701">
    <property type="entry name" value="MFS"/>
</dbReference>
<dbReference type="InterPro" id="IPR050930">
    <property type="entry name" value="MFS_Vesicular_Transporter"/>
</dbReference>
<feature type="transmembrane region" description="Helical" evidence="6">
    <location>
        <begin position="166"/>
        <end position="186"/>
    </location>
</feature>
<dbReference type="SUPFAM" id="SSF103473">
    <property type="entry name" value="MFS general substrate transporter"/>
    <property type="match status" value="1"/>
</dbReference>
<feature type="transmembrane region" description="Helical" evidence="6">
    <location>
        <begin position="12"/>
        <end position="33"/>
    </location>
</feature>
<feature type="transmembrane region" description="Helical" evidence="6">
    <location>
        <begin position="346"/>
        <end position="368"/>
    </location>
</feature>
<comment type="caution">
    <text evidence="8">The sequence shown here is derived from an EMBL/GenBank/DDBJ whole genome shotgun (WGS) entry which is preliminary data.</text>
</comment>
<evidence type="ECO:0000256" key="6">
    <source>
        <dbReference type="SAM" id="Phobius"/>
    </source>
</evidence>
<dbReference type="EMBL" id="SLUI01000005">
    <property type="protein sequence ID" value="TCL37658.1"/>
    <property type="molecule type" value="Genomic_DNA"/>
</dbReference>
<keyword evidence="3 6" id="KW-0812">Transmembrane</keyword>
<keyword evidence="2" id="KW-0813">Transport</keyword>
<dbReference type="GO" id="GO:0005886">
    <property type="term" value="C:plasma membrane"/>
    <property type="evidence" value="ECO:0007669"/>
    <property type="project" value="UniProtKB-SubCell"/>
</dbReference>
<name>A0A4R1Q1Y9_9FIRM</name>
<accession>A0A4R1Q1Y9</accession>
<protein>
    <submittedName>
        <fullName evidence="8">Putative MFS family arabinose efflux permease</fullName>
    </submittedName>
</protein>
<evidence type="ECO:0000256" key="1">
    <source>
        <dbReference type="ARBA" id="ARBA00004651"/>
    </source>
</evidence>
<dbReference type="PANTHER" id="PTHR23506">
    <property type="entry name" value="GH10249P"/>
    <property type="match status" value="1"/>
</dbReference>
<reference evidence="8 9" key="1">
    <citation type="submission" date="2019-03" db="EMBL/GenBank/DDBJ databases">
        <title>Genomic Encyclopedia of Type Strains, Phase IV (KMG-IV): sequencing the most valuable type-strain genomes for metagenomic binning, comparative biology and taxonomic classification.</title>
        <authorList>
            <person name="Goeker M."/>
        </authorList>
    </citation>
    <scope>NUCLEOTIDE SEQUENCE [LARGE SCALE GENOMIC DNA]</scope>
    <source>
        <strain evidence="8 9">DSM 15969</strain>
    </source>
</reference>
<keyword evidence="9" id="KW-1185">Reference proteome</keyword>
<feature type="transmembrane region" description="Helical" evidence="6">
    <location>
        <begin position="142"/>
        <end position="159"/>
    </location>
</feature>
<dbReference type="InterPro" id="IPR036259">
    <property type="entry name" value="MFS_trans_sf"/>
</dbReference>
<feature type="transmembrane region" description="Helical" evidence="6">
    <location>
        <begin position="287"/>
        <end position="305"/>
    </location>
</feature>
<evidence type="ECO:0000259" key="7">
    <source>
        <dbReference type="PROSITE" id="PS50850"/>
    </source>
</evidence>
<feature type="domain" description="Major facilitator superfamily (MFS) profile" evidence="7">
    <location>
        <begin position="11"/>
        <end position="397"/>
    </location>
</feature>
<comment type="subcellular location">
    <subcellularLocation>
        <location evidence="1">Cell membrane</location>
        <topology evidence="1">Multi-pass membrane protein</topology>
    </subcellularLocation>
</comment>
<evidence type="ECO:0000313" key="8">
    <source>
        <dbReference type="EMBL" id="TCL37658.1"/>
    </source>
</evidence>
<evidence type="ECO:0000256" key="3">
    <source>
        <dbReference type="ARBA" id="ARBA00022692"/>
    </source>
</evidence>
<dbReference type="PROSITE" id="PS50850">
    <property type="entry name" value="MFS"/>
    <property type="match status" value="1"/>
</dbReference>
<dbReference type="PRINTS" id="PR01035">
    <property type="entry name" value="TCRTETA"/>
</dbReference>
<feature type="transmembrane region" description="Helical" evidence="6">
    <location>
        <begin position="244"/>
        <end position="267"/>
    </location>
</feature>
<dbReference type="Proteomes" id="UP000295063">
    <property type="component" value="Unassembled WGS sequence"/>
</dbReference>
<evidence type="ECO:0000256" key="4">
    <source>
        <dbReference type="ARBA" id="ARBA00022989"/>
    </source>
</evidence>
<sequence length="403" mass="43730">MINHTTSGQKPVILISLLTAACLLGDSMLYVVLPIHWQEAGLASLWEVGILLSANRLVRLPLNPLVGWLYERMSSRNGILFAALLATATTLAYGYAQGFLFWLILRCVWGLSWTFLRLGAYFTILDVAGDANRGHYMGLYNGLYRLGSLGGMLLGGLLADRCGLELTAIFFGALTFLAIPFAIRFIPASTKHEQPKSSGTPLSSLISPDILWTLLTGMVIAMIYQGVFASTLSYLIQVHNSSTILLFGVSVGAASLAGVVQALRWSWEPWLAPWFGKLSDGKYGRKTLLTATLVSAAAAFALLPLPLTLELWLLLILFILLTATILTTVIDAIACDVAFCFSQKTFMTAYSFAIDVGAALGPMLGYALNDLWGPYAVYTGTAVILTLLAAKWLWRPVSCPSRS</sequence>
<dbReference type="PANTHER" id="PTHR23506:SF23">
    <property type="entry name" value="GH10249P"/>
    <property type="match status" value="1"/>
</dbReference>
<keyword evidence="5 6" id="KW-0472">Membrane</keyword>
<organism evidence="8 9">
    <name type="scientific">Anaerospora hongkongensis</name>
    <dbReference type="NCBI Taxonomy" id="244830"/>
    <lineage>
        <taxon>Bacteria</taxon>
        <taxon>Bacillati</taxon>
        <taxon>Bacillota</taxon>
        <taxon>Negativicutes</taxon>
        <taxon>Selenomonadales</taxon>
        <taxon>Sporomusaceae</taxon>
        <taxon>Anaerospora</taxon>
    </lineage>
</organism>
<dbReference type="AlphaFoldDB" id="A0A4R1Q1Y9"/>
<evidence type="ECO:0000256" key="2">
    <source>
        <dbReference type="ARBA" id="ARBA00022448"/>
    </source>
</evidence>
<feature type="transmembrane region" description="Helical" evidence="6">
    <location>
        <begin position="78"/>
        <end position="96"/>
    </location>
</feature>
<keyword evidence="4 6" id="KW-1133">Transmembrane helix</keyword>
<feature type="transmembrane region" description="Helical" evidence="6">
    <location>
        <begin position="375"/>
        <end position="394"/>
    </location>
</feature>
<evidence type="ECO:0000256" key="5">
    <source>
        <dbReference type="ARBA" id="ARBA00023136"/>
    </source>
</evidence>
<proteinExistence type="predicted"/>